<evidence type="ECO:0000313" key="2">
    <source>
        <dbReference type="Proteomes" id="UP001234178"/>
    </source>
</evidence>
<gene>
    <name evidence="1" type="ORF">OUZ56_002243</name>
</gene>
<keyword evidence="2" id="KW-1185">Reference proteome</keyword>
<accession>A0ABR0A520</accession>
<protein>
    <submittedName>
        <fullName evidence="1">Uncharacterized protein</fullName>
    </submittedName>
</protein>
<proteinExistence type="predicted"/>
<evidence type="ECO:0000313" key="1">
    <source>
        <dbReference type="EMBL" id="KAK4020250.1"/>
    </source>
</evidence>
<sequence>MAKKHADRRILYQSRQESDDWLKYLSETIFLFGNKFNCKLRLELVEQRRPRAGLQVYFGLGSTQSVAWLIPSASFYFPVSKPGEAVENMAARFLVDYLSLNPWRTRQTDHSVQLLRPR</sequence>
<dbReference type="EMBL" id="JAOYFB010000036">
    <property type="protein sequence ID" value="KAK4020250.1"/>
    <property type="molecule type" value="Genomic_DNA"/>
</dbReference>
<name>A0ABR0A520_9CRUS</name>
<comment type="caution">
    <text evidence="1">The sequence shown here is derived from an EMBL/GenBank/DDBJ whole genome shotgun (WGS) entry which is preliminary data.</text>
</comment>
<organism evidence="1 2">
    <name type="scientific">Daphnia magna</name>
    <dbReference type="NCBI Taxonomy" id="35525"/>
    <lineage>
        <taxon>Eukaryota</taxon>
        <taxon>Metazoa</taxon>
        <taxon>Ecdysozoa</taxon>
        <taxon>Arthropoda</taxon>
        <taxon>Crustacea</taxon>
        <taxon>Branchiopoda</taxon>
        <taxon>Diplostraca</taxon>
        <taxon>Cladocera</taxon>
        <taxon>Anomopoda</taxon>
        <taxon>Daphniidae</taxon>
        <taxon>Daphnia</taxon>
    </lineage>
</organism>
<reference evidence="1 2" key="1">
    <citation type="journal article" date="2023" name="Nucleic Acids Res.">
        <title>The hologenome of Daphnia magna reveals possible DNA methylation and microbiome-mediated evolution of the host genome.</title>
        <authorList>
            <person name="Chaturvedi A."/>
            <person name="Li X."/>
            <person name="Dhandapani V."/>
            <person name="Marshall H."/>
            <person name="Kissane S."/>
            <person name="Cuenca-Cambronero M."/>
            <person name="Asole G."/>
            <person name="Calvet F."/>
            <person name="Ruiz-Romero M."/>
            <person name="Marangio P."/>
            <person name="Guigo R."/>
            <person name="Rago D."/>
            <person name="Mirbahai L."/>
            <person name="Eastwood N."/>
            <person name="Colbourne J.K."/>
            <person name="Zhou J."/>
            <person name="Mallon E."/>
            <person name="Orsini L."/>
        </authorList>
    </citation>
    <scope>NUCLEOTIDE SEQUENCE [LARGE SCALE GENOMIC DNA]</scope>
    <source>
        <strain evidence="1">LRV0_1</strain>
    </source>
</reference>
<dbReference type="Proteomes" id="UP001234178">
    <property type="component" value="Unassembled WGS sequence"/>
</dbReference>